<dbReference type="PANTHER" id="PTHR42695">
    <property type="entry name" value="GLUTAMINE AMIDOTRANSFERASE YLR126C-RELATED"/>
    <property type="match status" value="1"/>
</dbReference>
<dbReference type="PROSITE" id="PS51273">
    <property type="entry name" value="GATASE_TYPE_1"/>
    <property type="match status" value="1"/>
</dbReference>
<dbReference type="Pfam" id="PF00117">
    <property type="entry name" value="GATase"/>
    <property type="match status" value="1"/>
</dbReference>
<dbReference type="InterPro" id="IPR029062">
    <property type="entry name" value="Class_I_gatase-like"/>
</dbReference>
<evidence type="ECO:0000313" key="3">
    <source>
        <dbReference type="Proteomes" id="UP000579523"/>
    </source>
</evidence>
<dbReference type="GO" id="GO:0005829">
    <property type="term" value="C:cytosol"/>
    <property type="evidence" value="ECO:0007669"/>
    <property type="project" value="TreeGrafter"/>
</dbReference>
<dbReference type="Gene3D" id="3.40.50.880">
    <property type="match status" value="1"/>
</dbReference>
<dbReference type="InterPro" id="IPR044992">
    <property type="entry name" value="ChyE-like"/>
</dbReference>
<dbReference type="AlphaFoldDB" id="A0A7W7M074"/>
<organism evidence="2 3">
    <name type="scientific">Streptomyces griseomycini</name>
    <dbReference type="NCBI Taxonomy" id="66895"/>
    <lineage>
        <taxon>Bacteria</taxon>
        <taxon>Bacillati</taxon>
        <taxon>Actinomycetota</taxon>
        <taxon>Actinomycetes</taxon>
        <taxon>Kitasatosporales</taxon>
        <taxon>Streptomycetaceae</taxon>
        <taxon>Streptomyces</taxon>
    </lineage>
</organism>
<gene>
    <name evidence="2" type="ORF">FHS37_002914</name>
</gene>
<dbReference type="RefSeq" id="WP_184821022.1">
    <property type="nucleotide sequence ID" value="NZ_BMTI01000005.1"/>
</dbReference>
<proteinExistence type="predicted"/>
<accession>A0A7W7M074</accession>
<sequence>MKATSGQSVLVVQNTPNGGPGRVGAWLRESGLRPEVVRAYAGEPLPGLLDHRALVVLGGGFLPDEDDRAPWLPALRRLTGQALREATPMLGICLGGQLLAHVAGGTVKGRHGEPEYGSTPVRLRPDAREDALFGGLPAVTPAIERHVDAITELPPGAVWLADSERCPHQAFRLGECAWGLQFHPEAAAEGIRDWDAELLRAQGFDRDLLYERARADEPASSAAWRELTHRFARVAARP</sequence>
<dbReference type="CDD" id="cd01741">
    <property type="entry name" value="GATase1_1"/>
    <property type="match status" value="1"/>
</dbReference>
<dbReference type="PANTHER" id="PTHR42695:SF5">
    <property type="entry name" value="GLUTAMINE AMIDOTRANSFERASE YLR126C-RELATED"/>
    <property type="match status" value="1"/>
</dbReference>
<name>A0A7W7M074_9ACTN</name>
<comment type="caution">
    <text evidence="2">The sequence shown here is derived from an EMBL/GenBank/DDBJ whole genome shotgun (WGS) entry which is preliminary data.</text>
</comment>
<evidence type="ECO:0000313" key="2">
    <source>
        <dbReference type="EMBL" id="MBB4898856.1"/>
    </source>
</evidence>
<evidence type="ECO:0000259" key="1">
    <source>
        <dbReference type="Pfam" id="PF00117"/>
    </source>
</evidence>
<keyword evidence="3" id="KW-1185">Reference proteome</keyword>
<feature type="domain" description="Glutamine amidotransferase" evidence="1">
    <location>
        <begin position="27"/>
        <end position="187"/>
    </location>
</feature>
<dbReference type="EMBL" id="JACHJI010000004">
    <property type="protein sequence ID" value="MBB4898856.1"/>
    <property type="molecule type" value="Genomic_DNA"/>
</dbReference>
<protein>
    <submittedName>
        <fullName evidence="2">GMP synthase-like glutamine amidotransferase</fullName>
    </submittedName>
</protein>
<keyword evidence="2" id="KW-0315">Glutamine amidotransferase</keyword>
<dbReference type="SUPFAM" id="SSF52317">
    <property type="entry name" value="Class I glutamine amidotransferase-like"/>
    <property type="match status" value="1"/>
</dbReference>
<dbReference type="InterPro" id="IPR017926">
    <property type="entry name" value="GATASE"/>
</dbReference>
<reference evidence="2 3" key="1">
    <citation type="submission" date="2020-08" db="EMBL/GenBank/DDBJ databases">
        <title>Genomic Encyclopedia of Type Strains, Phase III (KMG-III): the genomes of soil and plant-associated and newly described type strains.</title>
        <authorList>
            <person name="Whitman W."/>
        </authorList>
    </citation>
    <scope>NUCLEOTIDE SEQUENCE [LARGE SCALE GENOMIC DNA]</scope>
    <source>
        <strain evidence="2 3">CECT 3273</strain>
    </source>
</reference>
<dbReference type="Proteomes" id="UP000579523">
    <property type="component" value="Unassembled WGS sequence"/>
</dbReference>